<evidence type="ECO:0000256" key="4">
    <source>
        <dbReference type="ARBA" id="ARBA00023065"/>
    </source>
</evidence>
<reference evidence="7" key="1">
    <citation type="submission" date="2022-10" db="EMBL/GenBank/DDBJ databases">
        <title>Novel sulphate-reducing endosymbionts in the free-living metamonad Anaeramoeba.</title>
        <authorList>
            <person name="Jerlstrom-Hultqvist J."/>
            <person name="Cepicka I."/>
            <person name="Gallot-Lavallee L."/>
            <person name="Salas-Leiva D."/>
            <person name="Curtis B.A."/>
            <person name="Zahonova K."/>
            <person name="Pipaliya S."/>
            <person name="Dacks J."/>
            <person name="Roger A.J."/>
        </authorList>
    </citation>
    <scope>NUCLEOTIDE SEQUENCE</scope>
    <source>
        <strain evidence="7">BMAN</strain>
    </source>
</reference>
<accession>A0A9Q0L852</accession>
<organism evidence="7 8">
    <name type="scientific">Anaeramoeba ignava</name>
    <name type="common">Anaerobic marine amoeba</name>
    <dbReference type="NCBI Taxonomy" id="1746090"/>
    <lineage>
        <taxon>Eukaryota</taxon>
        <taxon>Metamonada</taxon>
        <taxon>Anaeramoebidae</taxon>
        <taxon>Anaeramoeba</taxon>
    </lineage>
</organism>
<dbReference type="OrthoDB" id="250802at2759"/>
<proteinExistence type="inferred from homology"/>
<comment type="similarity">
    <text evidence="1 5">Belongs to the V-ATPase G subunit family.</text>
</comment>
<keyword evidence="6" id="KW-0175">Coiled coil</keyword>
<evidence type="ECO:0000313" key="8">
    <source>
        <dbReference type="Proteomes" id="UP001149090"/>
    </source>
</evidence>
<comment type="function">
    <text evidence="5">Subunit of the V1 complex of vacuolar(H+)-ATPase (V-ATPase), a multisubunit enzyme composed of a peripheral complex (V1) that hydrolyzes ATP and a membrane integral complex (V0) that translocates protons. V-ATPase is responsible for acidifying and maintaining the pH of intracellular compartments and in some cell types, is targeted to the plasma membrane, where it is responsible for acidifying the extracellular environment.</text>
</comment>
<comment type="caution">
    <text evidence="7">The sequence shown here is derived from an EMBL/GenBank/DDBJ whole genome shotgun (WGS) entry which is preliminary data.</text>
</comment>
<dbReference type="InterPro" id="IPR005124">
    <property type="entry name" value="V-ATPase_G"/>
</dbReference>
<dbReference type="Proteomes" id="UP001149090">
    <property type="component" value="Unassembled WGS sequence"/>
</dbReference>
<dbReference type="AlphaFoldDB" id="A0A9Q0L852"/>
<dbReference type="Gene3D" id="1.20.5.2950">
    <property type="match status" value="1"/>
</dbReference>
<evidence type="ECO:0000256" key="5">
    <source>
        <dbReference type="RuleBase" id="RU364019"/>
    </source>
</evidence>
<evidence type="ECO:0000256" key="6">
    <source>
        <dbReference type="SAM" id="Coils"/>
    </source>
</evidence>
<comment type="subunit">
    <text evidence="5">V-ATPase is a heteromultimeric enzyme made up of two complexes: the ATP-hydrolytic V1 complex and the proton translocation V0 complex.</text>
</comment>
<dbReference type="GO" id="GO:0046961">
    <property type="term" value="F:proton-transporting ATPase activity, rotational mechanism"/>
    <property type="evidence" value="ECO:0007669"/>
    <property type="project" value="InterPro"/>
</dbReference>
<protein>
    <recommendedName>
        <fullName evidence="5">V-type proton ATPase subunit G</fullName>
    </recommendedName>
</protein>
<evidence type="ECO:0000256" key="2">
    <source>
        <dbReference type="ARBA" id="ARBA00022448"/>
    </source>
</evidence>
<dbReference type="GO" id="GO:0016887">
    <property type="term" value="F:ATP hydrolysis activity"/>
    <property type="evidence" value="ECO:0007669"/>
    <property type="project" value="TreeGrafter"/>
</dbReference>
<keyword evidence="8" id="KW-1185">Reference proteome</keyword>
<evidence type="ECO:0000256" key="3">
    <source>
        <dbReference type="ARBA" id="ARBA00022781"/>
    </source>
</evidence>
<evidence type="ECO:0000256" key="1">
    <source>
        <dbReference type="ARBA" id="ARBA00010066"/>
    </source>
</evidence>
<dbReference type="PANTHER" id="PTHR12713:SF11">
    <property type="entry name" value="V-TYPE PROTON ATPASE SUBUNIT G"/>
    <property type="match status" value="1"/>
</dbReference>
<evidence type="ECO:0000313" key="7">
    <source>
        <dbReference type="EMBL" id="KAJ5067615.1"/>
    </source>
</evidence>
<dbReference type="NCBIfam" id="TIGR01147">
    <property type="entry name" value="V_ATP_synt_G"/>
    <property type="match status" value="1"/>
</dbReference>
<gene>
    <name evidence="7" type="ORF">M0811_02803</name>
</gene>
<keyword evidence="4 5" id="KW-0406">Ion transport</keyword>
<dbReference type="GO" id="GO:0000221">
    <property type="term" value="C:vacuolar proton-transporting V-type ATPase, V1 domain"/>
    <property type="evidence" value="ECO:0007669"/>
    <property type="project" value="TreeGrafter"/>
</dbReference>
<feature type="coiled-coil region" evidence="6">
    <location>
        <begin position="30"/>
        <end position="61"/>
    </location>
</feature>
<sequence length="118" mass="14105">MQSSDPNIQRLLQAEQFAAKIVEDANREKVQILREEDVKAMKDIDQMREQKMKEYEKFKNDHLGSLTKIEEKYQKFTQEKIQEIFDLSTKNKEKIIQLLLDKVKDVDVSFEDQNKKKI</sequence>
<name>A0A9Q0L852_ANAIG</name>
<dbReference type="EMBL" id="JAPDFW010000125">
    <property type="protein sequence ID" value="KAJ5067615.1"/>
    <property type="molecule type" value="Genomic_DNA"/>
</dbReference>
<dbReference type="Pfam" id="PF03179">
    <property type="entry name" value="V-ATPase_G"/>
    <property type="match status" value="1"/>
</dbReference>
<dbReference type="PANTHER" id="PTHR12713">
    <property type="entry name" value="VACUOLAR ATP SYNTHASE SUBUNIT G"/>
    <property type="match status" value="1"/>
</dbReference>
<keyword evidence="3 5" id="KW-0375">Hydrogen ion transport</keyword>
<keyword evidence="2 5" id="KW-0813">Transport</keyword>